<name>A0A5E4TN98_9BURK</name>
<gene>
    <name evidence="1" type="ORF">PCO31110_01465</name>
</gene>
<protein>
    <submittedName>
        <fullName evidence="1">Uncharacterized protein</fullName>
    </submittedName>
</protein>
<organism evidence="1 2">
    <name type="scientific">Pandoraea communis</name>
    <dbReference type="NCBI Taxonomy" id="2508297"/>
    <lineage>
        <taxon>Bacteria</taxon>
        <taxon>Pseudomonadati</taxon>
        <taxon>Pseudomonadota</taxon>
        <taxon>Betaproteobacteria</taxon>
        <taxon>Burkholderiales</taxon>
        <taxon>Burkholderiaceae</taxon>
        <taxon>Pandoraea</taxon>
    </lineage>
</organism>
<proteinExistence type="predicted"/>
<accession>A0A5E4TN98</accession>
<evidence type="ECO:0000313" key="2">
    <source>
        <dbReference type="Proteomes" id="UP000337189"/>
    </source>
</evidence>
<dbReference type="EMBL" id="CABPSJ010000002">
    <property type="protein sequence ID" value="VVD88054.1"/>
    <property type="molecule type" value="Genomic_DNA"/>
</dbReference>
<dbReference type="AlphaFoldDB" id="A0A5E4TN98"/>
<sequence length="330" mass="38323">MVHPGESKSGIVMHNFLIHLDETFNHHSHTLFLDFFNKNKNISKWMIFSDYALNDKKKPNDAITFSILPYTKNFLDIGDLVDKLSFKDIKNLKKVNSEFLHFINESEILNISILMDKNMKLDPFNEREALKTCYKTAINQVNQWIKNEGANENYIRLQKAYKTLLDEVSKQGSNLRNIRNIEIVSNLIAYVTFQVCKSTKIETIGWFSDRDNMLNHKIAKFSMPVIFDLANNLFHNLMSSNDSNYTEKFVFGLPEKTGSVWYDSFNRIPDLIAATLADYDYKKNMSSHAKFIPVIESILTNRKKCLIYKIHALANGFQAGYLPFFRPEEA</sequence>
<reference evidence="1 2" key="1">
    <citation type="submission" date="2019-08" db="EMBL/GenBank/DDBJ databases">
        <authorList>
            <person name="Peeters C."/>
        </authorList>
    </citation>
    <scope>NUCLEOTIDE SEQUENCE [LARGE SCALE GENOMIC DNA]</scope>
    <source>
        <strain evidence="1 2">LMG 31110</strain>
    </source>
</reference>
<dbReference type="Proteomes" id="UP000337189">
    <property type="component" value="Unassembled WGS sequence"/>
</dbReference>
<evidence type="ECO:0000313" key="1">
    <source>
        <dbReference type="EMBL" id="VVD88054.1"/>
    </source>
</evidence>